<keyword evidence="2" id="KW-1185">Reference proteome</keyword>
<name>A0A9W6XE30_9STRA</name>
<organism evidence="1 2">
    <name type="scientific">Phytophthora lilii</name>
    <dbReference type="NCBI Taxonomy" id="2077276"/>
    <lineage>
        <taxon>Eukaryota</taxon>
        <taxon>Sar</taxon>
        <taxon>Stramenopiles</taxon>
        <taxon>Oomycota</taxon>
        <taxon>Peronosporomycetes</taxon>
        <taxon>Peronosporales</taxon>
        <taxon>Peronosporaceae</taxon>
        <taxon>Phytophthora</taxon>
    </lineage>
</organism>
<accession>A0A9W6XE30</accession>
<dbReference type="Proteomes" id="UP001165083">
    <property type="component" value="Unassembled WGS sequence"/>
</dbReference>
<comment type="caution">
    <text evidence="1">The sequence shown here is derived from an EMBL/GenBank/DDBJ whole genome shotgun (WGS) entry which is preliminary data.</text>
</comment>
<sequence length="199" mass="22111">MIATAGGWSIGDYAGTLSEDRQLLRFDLFAFAEGYHPRSGREITIVRRVSLTLTREQELSITELLNGVESSKDSTMLDSGIVYGSALHAASSSEAISVSRHELLPTSSTDRAAICSLLPWIPLLEFQAEYASKQRTRGDYALTDVRSSADLDASSSSHIFGNSFFLRNHLQVTYLHRAQFYIWADIAQIQHHINKSNVT</sequence>
<dbReference type="AlphaFoldDB" id="A0A9W6XE30"/>
<evidence type="ECO:0000313" key="1">
    <source>
        <dbReference type="EMBL" id="GMF36627.1"/>
    </source>
</evidence>
<evidence type="ECO:0000313" key="2">
    <source>
        <dbReference type="Proteomes" id="UP001165083"/>
    </source>
</evidence>
<reference evidence="1" key="1">
    <citation type="submission" date="2023-04" db="EMBL/GenBank/DDBJ databases">
        <title>Phytophthora lilii NBRC 32176.</title>
        <authorList>
            <person name="Ichikawa N."/>
            <person name="Sato H."/>
            <person name="Tonouchi N."/>
        </authorList>
    </citation>
    <scope>NUCLEOTIDE SEQUENCE</scope>
    <source>
        <strain evidence="1">NBRC 32176</strain>
    </source>
</reference>
<dbReference type="OrthoDB" id="129030at2759"/>
<dbReference type="EMBL" id="BSXW01001419">
    <property type="protein sequence ID" value="GMF36627.1"/>
    <property type="molecule type" value="Genomic_DNA"/>
</dbReference>
<protein>
    <submittedName>
        <fullName evidence="1">Unnamed protein product</fullName>
    </submittedName>
</protein>
<proteinExistence type="predicted"/>
<gene>
    <name evidence="1" type="ORF">Plil01_001548900</name>
</gene>